<dbReference type="PANTHER" id="PTHR34724">
    <property type="entry name" value="OS12G0596101 PROTEIN"/>
    <property type="match status" value="1"/>
</dbReference>
<comment type="caution">
    <text evidence="1">The sequence shown here is derived from an EMBL/GenBank/DDBJ whole genome shotgun (WGS) entry which is preliminary data.</text>
</comment>
<dbReference type="VEuPathDB" id="FungiDB:RhiirFUN_015722"/>
<gene>
    <name evidence="1" type="ORF">CHRIB12_LOCUS14456</name>
</gene>
<protein>
    <submittedName>
        <fullName evidence="1">Uncharacterized protein</fullName>
    </submittedName>
</protein>
<proteinExistence type="predicted"/>
<evidence type="ECO:0000313" key="1">
    <source>
        <dbReference type="EMBL" id="CAB5374464.1"/>
    </source>
</evidence>
<dbReference type="PANTHER" id="PTHR34724:SF2">
    <property type="entry name" value="OS12G0596101 PROTEIN"/>
    <property type="match status" value="1"/>
</dbReference>
<dbReference type="Proteomes" id="UP000684084">
    <property type="component" value="Unassembled WGS sequence"/>
</dbReference>
<dbReference type="EMBL" id="CAGKOT010000033">
    <property type="protein sequence ID" value="CAB5374464.1"/>
    <property type="molecule type" value="Genomic_DNA"/>
</dbReference>
<evidence type="ECO:0000313" key="2">
    <source>
        <dbReference type="Proteomes" id="UP000684084"/>
    </source>
</evidence>
<sequence length="77" mass="8869">MCFAVTCQTCNKQTWQGCGKHVESVMSKIPVEDRCTCKRDDNKKPETEKKTEPKKVISTIHNWNSSYTKTINKIFVS</sequence>
<accession>A0A915ZFS6</accession>
<name>A0A915ZFS6_9GLOM</name>
<organism evidence="1 2">
    <name type="scientific">Rhizophagus irregularis</name>
    <dbReference type="NCBI Taxonomy" id="588596"/>
    <lineage>
        <taxon>Eukaryota</taxon>
        <taxon>Fungi</taxon>
        <taxon>Fungi incertae sedis</taxon>
        <taxon>Mucoromycota</taxon>
        <taxon>Glomeromycotina</taxon>
        <taxon>Glomeromycetes</taxon>
        <taxon>Glomerales</taxon>
        <taxon>Glomeraceae</taxon>
        <taxon>Rhizophagus</taxon>
    </lineage>
</organism>
<dbReference type="AlphaFoldDB" id="A0A915ZFS6"/>
<reference evidence="1" key="1">
    <citation type="submission" date="2020-05" db="EMBL/GenBank/DDBJ databases">
        <authorList>
            <person name="Rincon C."/>
            <person name="Sanders R I."/>
            <person name="Robbins C."/>
            <person name="Chaturvedi A."/>
        </authorList>
    </citation>
    <scope>NUCLEOTIDE SEQUENCE</scope>
    <source>
        <strain evidence="1">CHB12</strain>
    </source>
</reference>
<dbReference type="OrthoDB" id="88410at2759"/>